<protein>
    <submittedName>
        <fullName evidence="2">Uncharacterized protein</fullName>
    </submittedName>
</protein>
<feature type="region of interest" description="Disordered" evidence="1">
    <location>
        <begin position="400"/>
        <end position="464"/>
    </location>
</feature>
<feature type="compositionally biased region" description="Basic and acidic residues" evidence="1">
    <location>
        <begin position="198"/>
        <end position="212"/>
    </location>
</feature>
<keyword evidence="3" id="KW-1185">Reference proteome</keyword>
<evidence type="ECO:0000313" key="3">
    <source>
        <dbReference type="Proteomes" id="UP000033956"/>
    </source>
</evidence>
<feature type="compositionally biased region" description="Low complexity" evidence="1">
    <location>
        <begin position="49"/>
        <end position="58"/>
    </location>
</feature>
<feature type="compositionally biased region" description="Basic and acidic residues" evidence="1">
    <location>
        <begin position="86"/>
        <end position="97"/>
    </location>
</feature>
<dbReference type="AlphaFoldDB" id="A0A0M2H898"/>
<feature type="region of interest" description="Disordered" evidence="1">
    <location>
        <begin position="22"/>
        <end position="220"/>
    </location>
</feature>
<comment type="caution">
    <text evidence="2">The sequence shown here is derived from an EMBL/GenBank/DDBJ whole genome shotgun (WGS) entry which is preliminary data.</text>
</comment>
<feature type="compositionally biased region" description="Gly residues" evidence="1">
    <location>
        <begin position="146"/>
        <end position="156"/>
    </location>
</feature>
<dbReference type="EMBL" id="JYIZ01000040">
    <property type="protein sequence ID" value="KJL42755.1"/>
    <property type="molecule type" value="Genomic_DNA"/>
</dbReference>
<feature type="compositionally biased region" description="Low complexity" evidence="1">
    <location>
        <begin position="71"/>
        <end position="84"/>
    </location>
</feature>
<evidence type="ECO:0000256" key="1">
    <source>
        <dbReference type="SAM" id="MobiDB-lite"/>
    </source>
</evidence>
<feature type="compositionally biased region" description="Basic and acidic residues" evidence="1">
    <location>
        <begin position="22"/>
        <end position="32"/>
    </location>
</feature>
<gene>
    <name evidence="2" type="ORF">RS81_01099</name>
</gene>
<feature type="compositionally biased region" description="Low complexity" evidence="1">
    <location>
        <begin position="337"/>
        <end position="348"/>
    </location>
</feature>
<proteinExistence type="predicted"/>
<feature type="compositionally biased region" description="Basic and acidic residues" evidence="1">
    <location>
        <begin position="266"/>
        <end position="276"/>
    </location>
</feature>
<organism evidence="2 3">
    <name type="scientific">Microbacterium terrae</name>
    <dbReference type="NCBI Taxonomy" id="69369"/>
    <lineage>
        <taxon>Bacteria</taxon>
        <taxon>Bacillati</taxon>
        <taxon>Actinomycetota</taxon>
        <taxon>Actinomycetes</taxon>
        <taxon>Micrococcales</taxon>
        <taxon>Microbacteriaceae</taxon>
        <taxon>Microbacterium</taxon>
    </lineage>
</organism>
<feature type="compositionally biased region" description="Basic and acidic residues" evidence="1">
    <location>
        <begin position="113"/>
        <end position="127"/>
    </location>
</feature>
<feature type="compositionally biased region" description="Basic and acidic residues" evidence="1">
    <location>
        <begin position="429"/>
        <end position="445"/>
    </location>
</feature>
<dbReference type="Proteomes" id="UP000033956">
    <property type="component" value="Unassembled WGS sequence"/>
</dbReference>
<sequence length="464" mass="51782">MAGARLLRRVRRLRAVGELGRPDRLHRREQPVRGRSPRRAGRADRRRGLLLPVVAVPHLPHHRRRRRGAQRSAVPHAPACAARPRAGREPHPADGRARAGYGQARGGRRRRRLEREARIPVDDERRGGAGRHPPPGVGAAPRRGGRGIGCRDGGCGLPRRAARQHRLARAHRHHRGRRSTRRRARVGRRHPGRTPHRVARDQHVDARSDRRDRRDHRRGVAGRHLAAVRVRSRAHRLRRLLGAVDRAVAALLDRADVRRGAHHLRAAHDGHRDGSARPRARGRGHPAHPVAARRMVDGAHQPAHRAQRRRRQRRPVHHRAAGRHRRRRRAGAPPDPAFGARGGVAADRAGGDAGSARWRHAREHPASRPLDPTPVVEAQRLPPDRRCAAAASGVHLAQALGAAPRPSAEHRAAPGTRRSDARRRRPPRQRGERSGLPDARRDRPGRCLGAVRRHRPRHGARGLG</sequence>
<feature type="compositionally biased region" description="Basic residues" evidence="1">
    <location>
        <begin position="451"/>
        <end position="464"/>
    </location>
</feature>
<feature type="compositionally biased region" description="Basic residues" evidence="1">
    <location>
        <begin position="59"/>
        <end position="69"/>
    </location>
</feature>
<accession>A0A0M2H898</accession>
<feature type="compositionally biased region" description="Basic residues" evidence="1">
    <location>
        <begin position="160"/>
        <end position="197"/>
    </location>
</feature>
<feature type="region of interest" description="Disordered" evidence="1">
    <location>
        <begin position="264"/>
        <end position="377"/>
    </location>
</feature>
<evidence type="ECO:0000313" key="2">
    <source>
        <dbReference type="EMBL" id="KJL42755.1"/>
    </source>
</evidence>
<name>A0A0M2H898_9MICO</name>
<feature type="compositionally biased region" description="Basic residues" evidence="1">
    <location>
        <begin position="302"/>
        <end position="330"/>
    </location>
</feature>
<reference evidence="2 3" key="1">
    <citation type="submission" date="2015-02" db="EMBL/GenBank/DDBJ databases">
        <title>Draft genome sequences of ten Microbacterium spp. with emphasis on heavy metal contaminated environments.</title>
        <authorList>
            <person name="Corretto E."/>
        </authorList>
    </citation>
    <scope>NUCLEOTIDE SEQUENCE [LARGE SCALE GENOMIC DNA]</scope>
    <source>
        <strain evidence="2 3">DSM 12510</strain>
    </source>
</reference>